<dbReference type="SUPFAM" id="SSF159071">
    <property type="entry name" value="TrmB C-terminal domain-like"/>
    <property type="match status" value="1"/>
</dbReference>
<dbReference type="InterPro" id="IPR002831">
    <property type="entry name" value="Tscrpt_reg_TrmB_N"/>
</dbReference>
<dbReference type="KEGG" id="harc:HARCEL1_11235"/>
<dbReference type="RefSeq" id="WP_108383591.1">
    <property type="nucleotide sequence ID" value="NZ_CP028858.1"/>
</dbReference>
<evidence type="ECO:0000313" key="4">
    <source>
        <dbReference type="EMBL" id="AWB28235.1"/>
    </source>
</evidence>
<name>A0A2R4X359_9EURY</name>
<keyword evidence="5" id="KW-1185">Reference proteome</keyword>
<protein>
    <recommendedName>
        <fullName evidence="6">TrmB family transcriptional regulator</fullName>
    </recommendedName>
</protein>
<comment type="similarity">
    <text evidence="1">Belongs to the transcriptional regulator TrmB family.</text>
</comment>
<gene>
    <name evidence="4" type="ORF">HARCEL1_11235</name>
</gene>
<organism evidence="4 5">
    <name type="scientific">Halococcoides cellulosivorans</name>
    <dbReference type="NCBI Taxonomy" id="1679096"/>
    <lineage>
        <taxon>Archaea</taxon>
        <taxon>Methanobacteriati</taxon>
        <taxon>Methanobacteriota</taxon>
        <taxon>Stenosarchaea group</taxon>
        <taxon>Halobacteria</taxon>
        <taxon>Halobacteriales</taxon>
        <taxon>Haloarculaceae</taxon>
        <taxon>Halococcoides</taxon>
    </lineage>
</organism>
<dbReference type="InterPro" id="IPR021586">
    <property type="entry name" value="Tscrpt_reg_TrmB_C"/>
</dbReference>
<sequence>MADELRRELKRWGFSEAEIDVYVAVLDLNEARVSDVADRAEVTSRHVYRIVERLERRGLVDVNDHLQPTVIQASPPDHVETVMSKSHDKILDRIESQYAKPSDPIGNVDVLNHRPAVVDRCRSMITSATEWLILVARRDLLEDLAPELREAVDRGVLVLVVTEDGADIEGRPLGEIASVVRVWEDLATWDEAGLGVDYFQALYVIPNAAGASAGSYSPAIYLEQRNMAPRVIGSLLGNEWRLGTEIAVPDAVELPHTFEVFPWALVHATLHRREGTPLTATVEGTSTDTGRTETLTGDVVDVSQGMIEPGEKRFSLERVLVLDTGDREVTIASPGASVEDYVARSVTLEHRDE</sequence>
<dbReference type="PANTHER" id="PTHR34293:SF1">
    <property type="entry name" value="HTH-TYPE TRANSCRIPTIONAL REGULATOR TRMBL2"/>
    <property type="match status" value="1"/>
</dbReference>
<dbReference type="PANTHER" id="PTHR34293">
    <property type="entry name" value="HTH-TYPE TRANSCRIPTIONAL REGULATOR TRMBL2"/>
    <property type="match status" value="1"/>
</dbReference>
<dbReference type="Proteomes" id="UP000244727">
    <property type="component" value="Chromosome"/>
</dbReference>
<evidence type="ECO:0000259" key="2">
    <source>
        <dbReference type="Pfam" id="PF01978"/>
    </source>
</evidence>
<evidence type="ECO:0000259" key="3">
    <source>
        <dbReference type="Pfam" id="PF11495"/>
    </source>
</evidence>
<dbReference type="InterPro" id="IPR036388">
    <property type="entry name" value="WH-like_DNA-bd_sf"/>
</dbReference>
<dbReference type="AlphaFoldDB" id="A0A2R4X359"/>
<dbReference type="Pfam" id="PF11495">
    <property type="entry name" value="Regulator_TrmB"/>
    <property type="match status" value="1"/>
</dbReference>
<feature type="domain" description="Transcription regulator TrmB C-terminal" evidence="3">
    <location>
        <begin position="108"/>
        <end position="349"/>
    </location>
</feature>
<dbReference type="EMBL" id="CP028858">
    <property type="protein sequence ID" value="AWB28235.1"/>
    <property type="molecule type" value="Genomic_DNA"/>
</dbReference>
<dbReference type="Pfam" id="PF01978">
    <property type="entry name" value="TrmB"/>
    <property type="match status" value="1"/>
</dbReference>
<dbReference type="SUPFAM" id="SSF46785">
    <property type="entry name" value="Winged helix' DNA-binding domain"/>
    <property type="match status" value="1"/>
</dbReference>
<proteinExistence type="inferred from homology"/>
<dbReference type="GeneID" id="36513088"/>
<evidence type="ECO:0000313" key="5">
    <source>
        <dbReference type="Proteomes" id="UP000244727"/>
    </source>
</evidence>
<dbReference type="Gene3D" id="1.10.10.10">
    <property type="entry name" value="Winged helix-like DNA-binding domain superfamily/Winged helix DNA-binding domain"/>
    <property type="match status" value="1"/>
</dbReference>
<dbReference type="InterPro" id="IPR051797">
    <property type="entry name" value="TrmB-like"/>
</dbReference>
<evidence type="ECO:0000256" key="1">
    <source>
        <dbReference type="ARBA" id="ARBA00007287"/>
    </source>
</evidence>
<evidence type="ECO:0008006" key="6">
    <source>
        <dbReference type="Google" id="ProtNLM"/>
    </source>
</evidence>
<accession>A0A2R4X359</accession>
<feature type="domain" description="Transcription regulator TrmB N-terminal" evidence="2">
    <location>
        <begin position="9"/>
        <end position="76"/>
    </location>
</feature>
<dbReference type="InterPro" id="IPR036390">
    <property type="entry name" value="WH_DNA-bd_sf"/>
</dbReference>
<reference evidence="4 5" key="1">
    <citation type="submission" date="2018-04" db="EMBL/GenBank/DDBJ databases">
        <title>Halococcoides cellulosivorans gen. nov., sp. nov., an extremely halophilic cellulose-utilizing haloarchaeon from hypersaline lakes.</title>
        <authorList>
            <person name="Sorokin D.Y."/>
            <person name="Toshchakov S.V."/>
            <person name="Samarov N.I."/>
            <person name="Korzhenkov A."/>
            <person name="Kublanov I.V."/>
        </authorList>
    </citation>
    <scope>NUCLEOTIDE SEQUENCE [LARGE SCALE GENOMIC DNA]</scope>
    <source>
        <strain evidence="4 5">HArcel1</strain>
    </source>
</reference>